<dbReference type="SUPFAM" id="SSF160246">
    <property type="entry name" value="EspE N-terminal domain-like"/>
    <property type="match status" value="1"/>
</dbReference>
<evidence type="ECO:0000313" key="2">
    <source>
        <dbReference type="Proteomes" id="UP000177230"/>
    </source>
</evidence>
<protein>
    <recommendedName>
        <fullName evidence="3">Type II secretion system protein GspE N-terminal domain-containing protein</fullName>
    </recommendedName>
</protein>
<name>A0A1F5R1S8_9BACT</name>
<accession>A0A1F5R1S8</accession>
<gene>
    <name evidence="1" type="ORF">A2024_06720</name>
</gene>
<dbReference type="AlphaFoldDB" id="A0A1F5R1S8"/>
<comment type="caution">
    <text evidence="1">The sequence shown here is derived from an EMBL/GenBank/DDBJ whole genome shotgun (WGS) entry which is preliminary data.</text>
</comment>
<sequence>MGQKKMIGEIMVSLGHVSLEQINQARRSQMDNSAKRLGECLVDLGYITNEDVNRALDIQRME</sequence>
<proteinExistence type="predicted"/>
<dbReference type="EMBL" id="MFFM01000047">
    <property type="protein sequence ID" value="OGF08396.1"/>
    <property type="molecule type" value="Genomic_DNA"/>
</dbReference>
<dbReference type="InterPro" id="IPR037257">
    <property type="entry name" value="T2SS_E_N_sf"/>
</dbReference>
<reference evidence="1 2" key="1">
    <citation type="journal article" date="2016" name="Nat. Commun.">
        <title>Thousands of microbial genomes shed light on interconnected biogeochemical processes in an aquifer system.</title>
        <authorList>
            <person name="Anantharaman K."/>
            <person name="Brown C.T."/>
            <person name="Hug L.A."/>
            <person name="Sharon I."/>
            <person name="Castelle C.J."/>
            <person name="Probst A.J."/>
            <person name="Thomas B.C."/>
            <person name="Singh A."/>
            <person name="Wilkins M.J."/>
            <person name="Karaoz U."/>
            <person name="Brodie E.L."/>
            <person name="Williams K.H."/>
            <person name="Hubbard S.S."/>
            <person name="Banfield J.F."/>
        </authorList>
    </citation>
    <scope>NUCLEOTIDE SEQUENCE [LARGE SCALE GENOMIC DNA]</scope>
</reference>
<evidence type="ECO:0008006" key="3">
    <source>
        <dbReference type="Google" id="ProtNLM"/>
    </source>
</evidence>
<dbReference type="Proteomes" id="UP000177230">
    <property type="component" value="Unassembled WGS sequence"/>
</dbReference>
<evidence type="ECO:0000313" key="1">
    <source>
        <dbReference type="EMBL" id="OGF08396.1"/>
    </source>
</evidence>
<organism evidence="1 2">
    <name type="scientific">Candidatus Edwardsbacteria bacterium GWF2_54_11</name>
    <dbReference type="NCBI Taxonomy" id="1817851"/>
    <lineage>
        <taxon>Bacteria</taxon>
        <taxon>Candidatus Edwardsiibacteriota</taxon>
    </lineage>
</organism>